<evidence type="ECO:0000259" key="1">
    <source>
        <dbReference type="Pfam" id="PF18802"/>
    </source>
</evidence>
<accession>A0A0C9WLE7</accession>
<dbReference type="Pfam" id="PF18802">
    <property type="entry name" value="CxC1"/>
    <property type="match status" value="1"/>
</dbReference>
<dbReference type="AlphaFoldDB" id="A0A0C9WLE7"/>
<dbReference type="InterPro" id="IPR041320">
    <property type="entry name" value="CxC1"/>
</dbReference>
<feature type="domain" description="CxC1-like cysteine cluster associated with KDZ transposases" evidence="1">
    <location>
        <begin position="89"/>
        <end position="161"/>
    </location>
</feature>
<protein>
    <recommendedName>
        <fullName evidence="1">CxC1-like cysteine cluster associated with KDZ transposases domain-containing protein</fullName>
    </recommendedName>
</protein>
<dbReference type="STRING" id="1095629.A0A0C9WLE7"/>
<sequence>HFVQHTDSLQEDHTDTFKALATDIIGEAEGVEPGKKARQFQRWEGEILPALMQPYIQLLRETDSLRNMSEVRQLVGCSGCHSGRSLRVACIFFEKIETLTLCTCTSPVLQLLQWGLFPCAPLLPSLAVDLNMLEFVNGLFVNAAPNTTAWCETLESFLGNRRYKLSTRNSLRRRFGAAMQWYATLIDKKNHQLANYLDQFR</sequence>
<dbReference type="OrthoDB" id="3200967at2759"/>
<gene>
    <name evidence="2" type="ORF">K443DRAFT_69327</name>
</gene>
<organism evidence="2 3">
    <name type="scientific">Laccaria amethystina LaAM-08-1</name>
    <dbReference type="NCBI Taxonomy" id="1095629"/>
    <lineage>
        <taxon>Eukaryota</taxon>
        <taxon>Fungi</taxon>
        <taxon>Dikarya</taxon>
        <taxon>Basidiomycota</taxon>
        <taxon>Agaricomycotina</taxon>
        <taxon>Agaricomycetes</taxon>
        <taxon>Agaricomycetidae</taxon>
        <taxon>Agaricales</taxon>
        <taxon>Agaricineae</taxon>
        <taxon>Hydnangiaceae</taxon>
        <taxon>Laccaria</taxon>
    </lineage>
</organism>
<evidence type="ECO:0000313" key="2">
    <source>
        <dbReference type="EMBL" id="KIJ90230.1"/>
    </source>
</evidence>
<proteinExistence type="predicted"/>
<dbReference type="HOGENOM" id="CLU_004552_6_1_1"/>
<dbReference type="Proteomes" id="UP000054477">
    <property type="component" value="Unassembled WGS sequence"/>
</dbReference>
<reference evidence="3" key="2">
    <citation type="submission" date="2015-01" db="EMBL/GenBank/DDBJ databases">
        <title>Evolutionary Origins and Diversification of the Mycorrhizal Mutualists.</title>
        <authorList>
            <consortium name="DOE Joint Genome Institute"/>
            <consortium name="Mycorrhizal Genomics Consortium"/>
            <person name="Kohler A."/>
            <person name="Kuo A."/>
            <person name="Nagy L.G."/>
            <person name="Floudas D."/>
            <person name="Copeland A."/>
            <person name="Barry K.W."/>
            <person name="Cichocki N."/>
            <person name="Veneault-Fourrey C."/>
            <person name="LaButti K."/>
            <person name="Lindquist E.A."/>
            <person name="Lipzen A."/>
            <person name="Lundell T."/>
            <person name="Morin E."/>
            <person name="Murat C."/>
            <person name="Riley R."/>
            <person name="Ohm R."/>
            <person name="Sun H."/>
            <person name="Tunlid A."/>
            <person name="Henrissat B."/>
            <person name="Grigoriev I.V."/>
            <person name="Hibbett D.S."/>
            <person name="Martin F."/>
        </authorList>
    </citation>
    <scope>NUCLEOTIDE SEQUENCE [LARGE SCALE GENOMIC DNA]</scope>
    <source>
        <strain evidence="3">LaAM-08-1</strain>
    </source>
</reference>
<dbReference type="EMBL" id="KN839242">
    <property type="protein sequence ID" value="KIJ90230.1"/>
    <property type="molecule type" value="Genomic_DNA"/>
</dbReference>
<feature type="non-terminal residue" evidence="2">
    <location>
        <position position="201"/>
    </location>
</feature>
<keyword evidence="3" id="KW-1185">Reference proteome</keyword>
<feature type="non-terminal residue" evidence="2">
    <location>
        <position position="1"/>
    </location>
</feature>
<name>A0A0C9WLE7_9AGAR</name>
<reference evidence="2 3" key="1">
    <citation type="submission" date="2014-04" db="EMBL/GenBank/DDBJ databases">
        <authorList>
            <consortium name="DOE Joint Genome Institute"/>
            <person name="Kuo A."/>
            <person name="Kohler A."/>
            <person name="Nagy L.G."/>
            <person name="Floudas D."/>
            <person name="Copeland A."/>
            <person name="Barry K.W."/>
            <person name="Cichocki N."/>
            <person name="Veneault-Fourrey C."/>
            <person name="LaButti K."/>
            <person name="Lindquist E.A."/>
            <person name="Lipzen A."/>
            <person name="Lundell T."/>
            <person name="Morin E."/>
            <person name="Murat C."/>
            <person name="Sun H."/>
            <person name="Tunlid A."/>
            <person name="Henrissat B."/>
            <person name="Grigoriev I.V."/>
            <person name="Hibbett D.S."/>
            <person name="Martin F."/>
            <person name="Nordberg H.P."/>
            <person name="Cantor M.N."/>
            <person name="Hua S.X."/>
        </authorList>
    </citation>
    <scope>NUCLEOTIDE SEQUENCE [LARGE SCALE GENOMIC DNA]</scope>
    <source>
        <strain evidence="2 3">LaAM-08-1</strain>
    </source>
</reference>
<evidence type="ECO:0000313" key="3">
    <source>
        <dbReference type="Proteomes" id="UP000054477"/>
    </source>
</evidence>